<evidence type="ECO:0000256" key="6">
    <source>
        <dbReference type="ARBA" id="ARBA00054425"/>
    </source>
</evidence>
<dbReference type="GO" id="GO:0006777">
    <property type="term" value="P:Mo-molybdopterin cofactor biosynthetic process"/>
    <property type="evidence" value="ECO:0007669"/>
    <property type="project" value="UniProtKB-KW"/>
</dbReference>
<dbReference type="InterPro" id="IPR012675">
    <property type="entry name" value="Beta-grasp_dom_sf"/>
</dbReference>
<evidence type="ECO:0000313" key="14">
    <source>
        <dbReference type="Proteomes" id="UP000199163"/>
    </source>
</evidence>
<comment type="similarity">
    <text evidence="4">Belongs to the MoaD family.</text>
</comment>
<dbReference type="PANTHER" id="PTHR33359:SF1">
    <property type="entry name" value="MOLYBDOPTERIN SYNTHASE SULFUR CARRIER SUBUNIT"/>
    <property type="match status" value="1"/>
</dbReference>
<evidence type="ECO:0000313" key="13">
    <source>
        <dbReference type="EMBL" id="SDH87013.1"/>
    </source>
</evidence>
<dbReference type="InterPro" id="IPR003749">
    <property type="entry name" value="ThiS/MoaD-like"/>
</dbReference>
<reference evidence="13 14" key="1">
    <citation type="submission" date="2016-10" db="EMBL/GenBank/DDBJ databases">
        <authorList>
            <person name="de Groot N.N."/>
        </authorList>
    </citation>
    <scope>NUCLEOTIDE SEQUENCE [LARGE SCALE GENOMIC DNA]</scope>
    <source>
        <strain evidence="13 14">DSM 21632</strain>
    </source>
</reference>
<dbReference type="InterPro" id="IPR016155">
    <property type="entry name" value="Mopterin_synth/thiamin_S_b"/>
</dbReference>
<dbReference type="OrthoDB" id="9801945at2"/>
<sequence>MIKVLFFARLQEEIGKESMEVEKAGVSVSDLKKWLAATHHLPHMTQTMAAINENYANDDDIVNEGDTIAFIPPVSGG</sequence>
<dbReference type="FunFam" id="3.10.20.30:FF:000010">
    <property type="entry name" value="Molybdopterin synthase sulfur carrier subunit"/>
    <property type="match status" value="1"/>
</dbReference>
<organism evidence="13 14">
    <name type="scientific">Alteribacillus persepolensis</name>
    <dbReference type="NCBI Taxonomy" id="568899"/>
    <lineage>
        <taxon>Bacteria</taxon>
        <taxon>Bacillati</taxon>
        <taxon>Bacillota</taxon>
        <taxon>Bacilli</taxon>
        <taxon>Bacillales</taxon>
        <taxon>Bacillaceae</taxon>
        <taxon>Alteribacillus</taxon>
    </lineage>
</organism>
<evidence type="ECO:0000256" key="2">
    <source>
        <dbReference type="ARBA" id="ARBA00022741"/>
    </source>
</evidence>
<keyword evidence="3" id="KW-0501">Molybdenum cofactor biosynthesis</keyword>
<comment type="pathway">
    <text evidence="1">Cofactor biosynthesis; molybdopterin biosynthesis.</text>
</comment>
<dbReference type="EMBL" id="FNDK01000013">
    <property type="protein sequence ID" value="SDH87013.1"/>
    <property type="molecule type" value="Genomic_DNA"/>
</dbReference>
<evidence type="ECO:0000256" key="7">
    <source>
        <dbReference type="ARBA" id="ARBA00063099"/>
    </source>
</evidence>
<proteinExistence type="inferred from homology"/>
<name>A0A1G8FY09_9BACI</name>
<dbReference type="Gene3D" id="3.10.20.30">
    <property type="match status" value="1"/>
</dbReference>
<evidence type="ECO:0000256" key="11">
    <source>
        <dbReference type="ARBA" id="ARBA00078020"/>
    </source>
</evidence>
<gene>
    <name evidence="13" type="ORF">SAMN05192534_11375</name>
</gene>
<dbReference type="CDD" id="cd00754">
    <property type="entry name" value="Ubl_MoaD"/>
    <property type="match status" value="1"/>
</dbReference>
<protein>
    <recommendedName>
        <fullName evidence="5">Molybdopterin synthase sulfur carrier subunit</fullName>
    </recommendedName>
    <alternativeName>
        <fullName evidence="11">MPT synthase subunit 1</fullName>
    </alternativeName>
    <alternativeName>
        <fullName evidence="8">Molybdenum cofactor biosynthesis protein D</fullName>
    </alternativeName>
    <alternativeName>
        <fullName evidence="10">Molybdopterin-converting factor small subunit</fullName>
    </alternativeName>
    <alternativeName>
        <fullName evidence="9">Molybdopterin-converting factor subunit 1</fullName>
    </alternativeName>
    <alternativeName>
        <fullName evidence="12">Sulfur carrier protein MoaD</fullName>
    </alternativeName>
</protein>
<dbReference type="InterPro" id="IPR044672">
    <property type="entry name" value="MOCS2A"/>
</dbReference>
<comment type="function">
    <text evidence="6">Involved in sulfur transfer in the conversion of molybdopterin precursor Z to molybdopterin.</text>
</comment>
<evidence type="ECO:0000256" key="8">
    <source>
        <dbReference type="ARBA" id="ARBA00075076"/>
    </source>
</evidence>
<dbReference type="Pfam" id="PF02597">
    <property type="entry name" value="ThiS"/>
    <property type="match status" value="1"/>
</dbReference>
<evidence type="ECO:0000256" key="9">
    <source>
        <dbReference type="ARBA" id="ARBA00076711"/>
    </source>
</evidence>
<evidence type="ECO:0000256" key="4">
    <source>
        <dbReference type="ARBA" id="ARBA00024200"/>
    </source>
</evidence>
<dbReference type="PANTHER" id="PTHR33359">
    <property type="entry name" value="MOLYBDOPTERIN SYNTHASE SULFUR CARRIER SUBUNIT"/>
    <property type="match status" value="1"/>
</dbReference>
<dbReference type="NCBIfam" id="TIGR01682">
    <property type="entry name" value="moaD"/>
    <property type="match status" value="1"/>
</dbReference>
<dbReference type="SUPFAM" id="SSF54285">
    <property type="entry name" value="MoaD/ThiS"/>
    <property type="match status" value="1"/>
</dbReference>
<keyword evidence="14" id="KW-1185">Reference proteome</keyword>
<dbReference type="STRING" id="568899.SAMN05192534_11375"/>
<dbReference type="RefSeq" id="WP_091273987.1">
    <property type="nucleotide sequence ID" value="NZ_FNDK01000013.1"/>
</dbReference>
<evidence type="ECO:0000256" key="1">
    <source>
        <dbReference type="ARBA" id="ARBA00005046"/>
    </source>
</evidence>
<dbReference type="GO" id="GO:0000166">
    <property type="term" value="F:nucleotide binding"/>
    <property type="evidence" value="ECO:0007669"/>
    <property type="project" value="UniProtKB-KW"/>
</dbReference>
<dbReference type="GO" id="GO:1990133">
    <property type="term" value="C:molybdopterin adenylyltransferase complex"/>
    <property type="evidence" value="ECO:0007669"/>
    <property type="project" value="TreeGrafter"/>
</dbReference>
<keyword evidence="2" id="KW-0547">Nucleotide-binding</keyword>
<evidence type="ECO:0000256" key="10">
    <source>
        <dbReference type="ARBA" id="ARBA00077809"/>
    </source>
</evidence>
<evidence type="ECO:0000256" key="3">
    <source>
        <dbReference type="ARBA" id="ARBA00023150"/>
    </source>
</evidence>
<evidence type="ECO:0000256" key="5">
    <source>
        <dbReference type="ARBA" id="ARBA00024247"/>
    </source>
</evidence>
<dbReference type="Proteomes" id="UP000199163">
    <property type="component" value="Unassembled WGS sequence"/>
</dbReference>
<accession>A0A1G8FY09</accession>
<dbReference type="UniPathway" id="UPA00344"/>
<comment type="subunit">
    <text evidence="7">Heterotetramer of 2 MoaD subunits and 2 MoaE subunits. Forms a stable heterotetrameric complex of 2 MoaD and 2 MoeB during adenylation of MoaD by MoeB. During catalysis MoaD shuttles between the two heterotetrameric complexes.</text>
</comment>
<evidence type="ECO:0000256" key="12">
    <source>
        <dbReference type="ARBA" id="ARBA00078992"/>
    </source>
</evidence>
<dbReference type="AlphaFoldDB" id="A0A1G8FY09"/>